<protein>
    <submittedName>
        <fullName evidence="2">Uncharacterized protein</fullName>
    </submittedName>
</protein>
<dbReference type="OrthoDB" id="4161816at2759"/>
<comment type="caution">
    <text evidence="2">The sequence shown here is derived from an EMBL/GenBank/DDBJ whole genome shotgun (WGS) entry which is preliminary data.</text>
</comment>
<feature type="compositionally biased region" description="Polar residues" evidence="1">
    <location>
        <begin position="658"/>
        <end position="671"/>
    </location>
</feature>
<feature type="compositionally biased region" description="Polar residues" evidence="1">
    <location>
        <begin position="730"/>
        <end position="754"/>
    </location>
</feature>
<dbReference type="AlphaFoldDB" id="A0A8H7AR29"/>
<name>A0A8H7AR29_9EURO</name>
<sequence>MEGTPPEHFWRTLVADRGSDGKNPPVYYSRACQESFRKGGTTQGVVDTMGLIEHERNSVVAQYCRRVQAAIWNRALVRTQAGRFGLVANNVKEEDLVCILYGCSVPVALRRHGPKKQIVMNCEMKSELRYIVDYVVQSYRTHLARREIFRGKREKDKAEYRKWEFTKRKKWKEDEKWKKQWQLVRAGLVRIHEFSAWVTKKQAIVLKNAEDFKRAEDIMRNYVHILLPRIYEVAAWAAKLGVNNGTIVDRLRSSTSDTSTPESFKLTSDQIQLWDQFASDTDWSEKWNAQNELYVEEEGLRAWSRMREQKKGYAADEQEIMKKWEEVPAEAWIQEWATENSWFICIDPFRAWLREKGKFYGSEEVLDSKQEWEDDKEWHSKRRDKEELDIVSFNAWMEAKGRENPELDISKVDVEIARFEEWRPNWRAEHRDADMLAERKAWDAEWAIHALKDTENPELDISKVDVEIARFEKWRPIWRAENRDADMLAERKAWDAEWAIHALKDTENPELDISKVDVEIARFEEWRPIWRAENRAADMLAERKAWDAAWRKRMTDSEGRRLEEIKNRKERAEKRDKEPFLERWRKGWCPPTVNWQEFEIALRYGKQWLNLVRRCKRDYVNHQGELWATPHAVKKRQQGRASSFAHKYGYRAPAVNRTEVNTQNLVSTNRPASPPRHPKDGMNGNFKPTDDQFPADERVMDRPSEDIQDDTTVAGTERDPQGVDDKWKRSATSESGDNTKAVSANDDLASSTFEASLPRRAASEHSEDHLSGDAPKRAKSYTEQNEESSKGKWHELHQDLLNPLFVSRNELKLKSWIEMKKSLCQVHWEKTMKAVDKQHKEWEHRTPKFLGKDGKFHYDLSRPKSFKEPAELHLNPQQRDERKCRYAKGHYLRSKQRARLTTTAEQVDYMSKVEETFLSRLGDDGRWYYEMLGECYIHGMMDGEAMAHQNDKEIPPAVFEIR</sequence>
<dbReference type="EMBL" id="JAACFV010000020">
    <property type="protein sequence ID" value="KAF7511417.1"/>
    <property type="molecule type" value="Genomic_DNA"/>
</dbReference>
<accession>A0A8H7AR29</accession>
<feature type="region of interest" description="Disordered" evidence="1">
    <location>
        <begin position="655"/>
        <end position="793"/>
    </location>
</feature>
<evidence type="ECO:0000313" key="3">
    <source>
        <dbReference type="Proteomes" id="UP000606974"/>
    </source>
</evidence>
<organism evidence="2 3">
    <name type="scientific">Endocarpon pusillum</name>
    <dbReference type="NCBI Taxonomy" id="364733"/>
    <lineage>
        <taxon>Eukaryota</taxon>
        <taxon>Fungi</taxon>
        <taxon>Dikarya</taxon>
        <taxon>Ascomycota</taxon>
        <taxon>Pezizomycotina</taxon>
        <taxon>Eurotiomycetes</taxon>
        <taxon>Chaetothyriomycetidae</taxon>
        <taxon>Verrucariales</taxon>
        <taxon>Verrucariaceae</taxon>
        <taxon>Endocarpon</taxon>
    </lineage>
</organism>
<feature type="compositionally biased region" description="Basic and acidic residues" evidence="1">
    <location>
        <begin position="761"/>
        <end position="776"/>
    </location>
</feature>
<proteinExistence type="predicted"/>
<evidence type="ECO:0000256" key="1">
    <source>
        <dbReference type="SAM" id="MobiDB-lite"/>
    </source>
</evidence>
<reference evidence="2" key="1">
    <citation type="submission" date="2020-02" db="EMBL/GenBank/DDBJ databases">
        <authorList>
            <person name="Palmer J.M."/>
        </authorList>
    </citation>
    <scope>NUCLEOTIDE SEQUENCE</scope>
    <source>
        <strain evidence="2">EPUS1.4</strain>
        <tissue evidence="2">Thallus</tissue>
    </source>
</reference>
<feature type="compositionally biased region" description="Basic and acidic residues" evidence="1">
    <location>
        <begin position="716"/>
        <end position="728"/>
    </location>
</feature>
<gene>
    <name evidence="2" type="ORF">GJ744_004606</name>
</gene>
<dbReference type="Proteomes" id="UP000606974">
    <property type="component" value="Unassembled WGS sequence"/>
</dbReference>
<evidence type="ECO:0000313" key="2">
    <source>
        <dbReference type="EMBL" id="KAF7511417.1"/>
    </source>
</evidence>
<keyword evidence="3" id="KW-1185">Reference proteome</keyword>
<feature type="compositionally biased region" description="Basic and acidic residues" evidence="1">
    <location>
        <begin position="695"/>
        <end position="705"/>
    </location>
</feature>